<proteinExistence type="predicted"/>
<comment type="caution">
    <text evidence="1">The sequence shown here is derived from an EMBL/GenBank/DDBJ whole genome shotgun (WGS) entry which is preliminary data.</text>
</comment>
<gene>
    <name evidence="1" type="ORF">MRB53_016572</name>
</gene>
<protein>
    <submittedName>
        <fullName evidence="1">Uncharacterized protein</fullName>
    </submittedName>
</protein>
<reference evidence="1 2" key="1">
    <citation type="journal article" date="2022" name="Hortic Res">
        <title>A haplotype resolved chromosomal level avocado genome allows analysis of novel avocado genes.</title>
        <authorList>
            <person name="Nath O."/>
            <person name="Fletcher S.J."/>
            <person name="Hayward A."/>
            <person name="Shaw L.M."/>
            <person name="Masouleh A.K."/>
            <person name="Furtado A."/>
            <person name="Henry R.J."/>
            <person name="Mitter N."/>
        </authorList>
    </citation>
    <scope>NUCLEOTIDE SEQUENCE [LARGE SCALE GENOMIC DNA]</scope>
    <source>
        <strain evidence="2">cv. Hass</strain>
    </source>
</reference>
<accession>A0ACC2M2J2</accession>
<evidence type="ECO:0000313" key="2">
    <source>
        <dbReference type="Proteomes" id="UP001234297"/>
    </source>
</evidence>
<organism evidence="1 2">
    <name type="scientific">Persea americana</name>
    <name type="common">Avocado</name>
    <dbReference type="NCBI Taxonomy" id="3435"/>
    <lineage>
        <taxon>Eukaryota</taxon>
        <taxon>Viridiplantae</taxon>
        <taxon>Streptophyta</taxon>
        <taxon>Embryophyta</taxon>
        <taxon>Tracheophyta</taxon>
        <taxon>Spermatophyta</taxon>
        <taxon>Magnoliopsida</taxon>
        <taxon>Magnoliidae</taxon>
        <taxon>Laurales</taxon>
        <taxon>Lauraceae</taxon>
        <taxon>Persea</taxon>
    </lineage>
</organism>
<name>A0ACC2M2J2_PERAE</name>
<keyword evidence="2" id="KW-1185">Reference proteome</keyword>
<dbReference type="Proteomes" id="UP001234297">
    <property type="component" value="Chromosome 5"/>
</dbReference>
<evidence type="ECO:0000313" key="1">
    <source>
        <dbReference type="EMBL" id="KAJ8639878.1"/>
    </source>
</evidence>
<dbReference type="EMBL" id="CM056813">
    <property type="protein sequence ID" value="KAJ8639878.1"/>
    <property type="molecule type" value="Genomic_DNA"/>
</dbReference>
<sequence>MAYSAPLSSSTTLASSSSPFAMTNLVISNIANLIPIKLDSTNFLLWKSLFRPILHNHHLEHFIDGSQPVPPREIAAADGKLIPNRAFSAWFQCDQTLLS</sequence>